<reference evidence="1 2" key="1">
    <citation type="journal article" date="2021" name="Int. J. Syst. Evol. Microbiol.">
        <title>Halobaculum halophilum sp. nov. and Halobaculum salinum sp. nov., isolated from salt lake and saline soil.</title>
        <authorList>
            <person name="Cui H.L."/>
            <person name="Shi X.W."/>
            <person name="Yin X.M."/>
            <person name="Yang X.Y."/>
            <person name="Hou J."/>
            <person name="Zhu L."/>
        </authorList>
    </citation>
    <scope>NUCLEOTIDE SEQUENCE [LARGE SCALE GENOMIC DNA]</scope>
    <source>
        <strain evidence="1 2">NBRC 109044</strain>
    </source>
</reference>
<accession>A0A8T8WH07</accession>
<evidence type="ECO:0000313" key="2">
    <source>
        <dbReference type="Proteomes" id="UP000826254"/>
    </source>
</evidence>
<dbReference type="PIRSF" id="PIRSF021898">
    <property type="entry name" value="UCP021898"/>
    <property type="match status" value="1"/>
</dbReference>
<keyword evidence="1" id="KW-0614">Plasmid</keyword>
<dbReference type="KEGG" id="hmp:K6T50_15975"/>
<name>A0A8T8WH07_9EURY</name>
<dbReference type="GeneID" id="67179671"/>
<dbReference type="EMBL" id="CP081959">
    <property type="protein sequence ID" value="QZP39162.1"/>
    <property type="molecule type" value="Genomic_DNA"/>
</dbReference>
<dbReference type="AlphaFoldDB" id="A0A8T8WH07"/>
<dbReference type="SUPFAM" id="SSF51556">
    <property type="entry name" value="Metallo-dependent hydrolases"/>
    <property type="match status" value="1"/>
</dbReference>
<sequence>MISSNSEVVERLVSGAVDTHMHTAPGAFPRHDTDFSAARSAEDHGMRAIVTKNHHFETASRAQIVREELGFEMLGGITLNEWVGGLNHHAVDGAANFDADIVWMPTITAANHLENAAVQMFETEEEEKGGISVLNDSGELTDETLTVLDRIAAHEMVIGLSHLSPTESIALVEEAVDRGVEEFLVQHPHANFLNYTHDQMRTITDLGATLEFHYICTTEMMGNAATVQDYVDAVDIVGPENAVMATDGGATANPPAIEQFKSFVAAMLDAGVSEASIETMIVDNPRRIFDLD</sequence>
<dbReference type="InterPro" id="IPR016797">
    <property type="entry name" value="UCP021898"/>
</dbReference>
<gene>
    <name evidence="1" type="ORF">K6T50_15975</name>
</gene>
<dbReference type="Proteomes" id="UP000826254">
    <property type="component" value="Plasmid unnamed1"/>
</dbReference>
<geneLocation type="plasmid" evidence="1 2">
    <name>unnamed1</name>
</geneLocation>
<dbReference type="InterPro" id="IPR046249">
    <property type="entry name" value="DUF6282"/>
</dbReference>
<dbReference type="Gene3D" id="3.20.20.140">
    <property type="entry name" value="Metal-dependent hydrolases"/>
    <property type="match status" value="1"/>
</dbReference>
<dbReference type="Pfam" id="PF19799">
    <property type="entry name" value="DUF6282"/>
    <property type="match status" value="1"/>
</dbReference>
<proteinExistence type="predicted"/>
<evidence type="ECO:0000313" key="1">
    <source>
        <dbReference type="EMBL" id="QZP39162.1"/>
    </source>
</evidence>
<dbReference type="InterPro" id="IPR032466">
    <property type="entry name" value="Metal_Hydrolase"/>
</dbReference>
<dbReference type="RefSeq" id="WP_222608960.1">
    <property type="nucleotide sequence ID" value="NZ_CP081959.1"/>
</dbReference>
<organism evidence="1 2">
    <name type="scientific">Halobaculum magnesiiphilum</name>
    <dbReference type="NCBI Taxonomy" id="1017351"/>
    <lineage>
        <taxon>Archaea</taxon>
        <taxon>Methanobacteriati</taxon>
        <taxon>Methanobacteriota</taxon>
        <taxon>Stenosarchaea group</taxon>
        <taxon>Halobacteria</taxon>
        <taxon>Halobacteriales</taxon>
        <taxon>Haloferacaceae</taxon>
        <taxon>Halobaculum</taxon>
    </lineage>
</organism>
<keyword evidence="2" id="KW-1185">Reference proteome</keyword>
<protein>
    <submittedName>
        <fullName evidence="1">Uncharacterized protein</fullName>
    </submittedName>
</protein>